<dbReference type="InterPro" id="IPR010402">
    <property type="entry name" value="CCT_domain"/>
</dbReference>
<feature type="domain" description="CCT" evidence="4">
    <location>
        <begin position="174"/>
        <end position="216"/>
    </location>
</feature>
<comment type="subcellular location">
    <subcellularLocation>
        <location evidence="1 3">Nucleus</location>
    </subcellularLocation>
</comment>
<proteinExistence type="predicted"/>
<keyword evidence="6" id="KW-1185">Reference proteome</keyword>
<organism evidence="5 6">
    <name type="scientific">Stylosanthes scabra</name>
    <dbReference type="NCBI Taxonomy" id="79078"/>
    <lineage>
        <taxon>Eukaryota</taxon>
        <taxon>Viridiplantae</taxon>
        <taxon>Streptophyta</taxon>
        <taxon>Embryophyta</taxon>
        <taxon>Tracheophyta</taxon>
        <taxon>Spermatophyta</taxon>
        <taxon>Magnoliopsida</taxon>
        <taxon>eudicotyledons</taxon>
        <taxon>Gunneridae</taxon>
        <taxon>Pentapetalae</taxon>
        <taxon>rosids</taxon>
        <taxon>fabids</taxon>
        <taxon>Fabales</taxon>
        <taxon>Fabaceae</taxon>
        <taxon>Papilionoideae</taxon>
        <taxon>50 kb inversion clade</taxon>
        <taxon>dalbergioids sensu lato</taxon>
        <taxon>Dalbergieae</taxon>
        <taxon>Pterocarpus clade</taxon>
        <taxon>Stylosanthes</taxon>
    </lineage>
</organism>
<evidence type="ECO:0000313" key="6">
    <source>
        <dbReference type="Proteomes" id="UP001341840"/>
    </source>
</evidence>
<name>A0ABU6VKW9_9FABA</name>
<evidence type="ECO:0000256" key="1">
    <source>
        <dbReference type="ARBA" id="ARBA00004123"/>
    </source>
</evidence>
<evidence type="ECO:0000256" key="2">
    <source>
        <dbReference type="ARBA" id="ARBA00023242"/>
    </source>
</evidence>
<evidence type="ECO:0000259" key="4">
    <source>
        <dbReference type="PROSITE" id="PS51017"/>
    </source>
</evidence>
<keyword evidence="2 3" id="KW-0539">Nucleus</keyword>
<dbReference type="InterPro" id="IPR045281">
    <property type="entry name" value="CONSTANS-like"/>
</dbReference>
<dbReference type="Pfam" id="PF06203">
    <property type="entry name" value="CCT"/>
    <property type="match status" value="1"/>
</dbReference>
<sequence length="282" mass="32110">MYTQNNKCNNTFSQANNDDYSLSHVHHMITPKGMQSSSNGASHQMKINNSPENHYQCQLFMTVNSEATSMNSSSGCSTPTSMASCETTSQPMNNTTLQKSVSSQSLIRTGGVPQNHKQLYHFSALFSELFNSDDIHVRRVYSTGDLQEESSLLSESSMIIEAMSRASPYSPEEKKMRIERYRTKRNQRNFNKKIKYACRKTLADSRPRIRGRFARNDEIVRNPPSLEWCQFGGANNGEEQDEEDENWANIFDSLDPANLSAHHHHQEQQEDTSPFGVFYSNI</sequence>
<gene>
    <name evidence="5" type="ORF">PIB30_064364</name>
</gene>
<dbReference type="EMBL" id="JASCZI010151661">
    <property type="protein sequence ID" value="MED6173931.1"/>
    <property type="molecule type" value="Genomic_DNA"/>
</dbReference>
<evidence type="ECO:0000256" key="3">
    <source>
        <dbReference type="PROSITE-ProRule" id="PRU00357"/>
    </source>
</evidence>
<dbReference type="PANTHER" id="PTHR31319">
    <property type="entry name" value="ZINC FINGER PROTEIN CONSTANS-LIKE 4"/>
    <property type="match status" value="1"/>
</dbReference>
<protein>
    <recommendedName>
        <fullName evidence="4">CCT domain-containing protein</fullName>
    </recommendedName>
</protein>
<comment type="caution">
    <text evidence="5">The sequence shown here is derived from an EMBL/GenBank/DDBJ whole genome shotgun (WGS) entry which is preliminary data.</text>
</comment>
<dbReference type="PROSITE" id="PS51017">
    <property type="entry name" value="CCT"/>
    <property type="match status" value="1"/>
</dbReference>
<dbReference type="PANTHER" id="PTHR31319:SF114">
    <property type="entry name" value="OS12G0262400 PROTEIN"/>
    <property type="match status" value="1"/>
</dbReference>
<dbReference type="Proteomes" id="UP001341840">
    <property type="component" value="Unassembled WGS sequence"/>
</dbReference>
<evidence type="ECO:0000313" key="5">
    <source>
        <dbReference type="EMBL" id="MED6173931.1"/>
    </source>
</evidence>
<reference evidence="5 6" key="1">
    <citation type="journal article" date="2023" name="Plants (Basel)">
        <title>Bridging the Gap: Combining Genomics and Transcriptomics Approaches to Understand Stylosanthes scabra, an Orphan Legume from the Brazilian Caatinga.</title>
        <authorList>
            <person name="Ferreira-Neto J.R.C."/>
            <person name="da Silva M.D."/>
            <person name="Binneck E."/>
            <person name="de Melo N.F."/>
            <person name="da Silva R.H."/>
            <person name="de Melo A.L.T.M."/>
            <person name="Pandolfi V."/>
            <person name="Bustamante F.O."/>
            <person name="Brasileiro-Vidal A.C."/>
            <person name="Benko-Iseppon A.M."/>
        </authorList>
    </citation>
    <scope>NUCLEOTIDE SEQUENCE [LARGE SCALE GENOMIC DNA]</scope>
    <source>
        <tissue evidence="5">Leaves</tissue>
    </source>
</reference>
<accession>A0ABU6VKW9</accession>